<dbReference type="Proteomes" id="UP000050863">
    <property type="component" value="Unassembled WGS sequence"/>
</dbReference>
<dbReference type="RefSeq" id="WP_057834781.1">
    <property type="nucleotide sequence ID" value="NZ_LLXZ01000049.1"/>
</dbReference>
<sequence>MQNLDLLVRFGFARCRKERGAVVIQASIARCLLGFFRDAGDPHCSTRIVSINAEFAGCSAKATFWAPLPGRFLRNLRRNSLGDHDPLCYLLVALKLRQLGAVQVLGDLPEAGLVIGHLDDGGGDVLPAELLSCGQAVGAGDKKNRVK</sequence>
<reference evidence="1 2" key="1">
    <citation type="submission" date="2014-03" db="EMBL/GenBank/DDBJ databases">
        <title>Bradyrhizobium valentinum sp. nov., isolated from effective nodules of Lupinus mariae-josephae, a lupine endemic of basic-lime soils in Eastern Spain.</title>
        <authorList>
            <person name="Duran D."/>
            <person name="Rey L."/>
            <person name="Navarro A."/>
            <person name="Busquets A."/>
            <person name="Imperial J."/>
            <person name="Ruiz-Argueso T."/>
        </authorList>
    </citation>
    <scope>NUCLEOTIDE SEQUENCE [LARGE SCALE GENOMIC DNA]</scope>
    <source>
        <strain evidence="1 2">PAC68</strain>
    </source>
</reference>
<dbReference type="AlphaFoldDB" id="A0A0R3LTQ2"/>
<organism evidence="1 2">
    <name type="scientific">Bradyrhizobium jicamae</name>
    <dbReference type="NCBI Taxonomy" id="280332"/>
    <lineage>
        <taxon>Bacteria</taxon>
        <taxon>Pseudomonadati</taxon>
        <taxon>Pseudomonadota</taxon>
        <taxon>Alphaproteobacteria</taxon>
        <taxon>Hyphomicrobiales</taxon>
        <taxon>Nitrobacteraceae</taxon>
        <taxon>Bradyrhizobium</taxon>
    </lineage>
</organism>
<evidence type="ECO:0000313" key="1">
    <source>
        <dbReference type="EMBL" id="KRR11284.1"/>
    </source>
</evidence>
<name>A0A0R3LTQ2_9BRAD</name>
<accession>A0A0R3LTQ2</accession>
<gene>
    <name evidence="1" type="ORF">CQ12_05510</name>
</gene>
<evidence type="ECO:0000313" key="2">
    <source>
        <dbReference type="Proteomes" id="UP000050863"/>
    </source>
</evidence>
<protein>
    <submittedName>
        <fullName evidence="1">Uncharacterized protein</fullName>
    </submittedName>
</protein>
<dbReference type="EMBL" id="LLXZ01000049">
    <property type="protein sequence ID" value="KRR11284.1"/>
    <property type="molecule type" value="Genomic_DNA"/>
</dbReference>
<comment type="caution">
    <text evidence="1">The sequence shown here is derived from an EMBL/GenBank/DDBJ whole genome shotgun (WGS) entry which is preliminary data.</text>
</comment>
<keyword evidence="2" id="KW-1185">Reference proteome</keyword>
<proteinExistence type="predicted"/>